<feature type="transmembrane region" description="Helical" evidence="1">
    <location>
        <begin position="51"/>
        <end position="73"/>
    </location>
</feature>
<proteinExistence type="predicted"/>
<feature type="transmembrane region" description="Helical" evidence="1">
    <location>
        <begin position="117"/>
        <end position="136"/>
    </location>
</feature>
<accession>A0ABS6EFB4</accession>
<feature type="transmembrane region" description="Helical" evidence="1">
    <location>
        <begin position="187"/>
        <end position="209"/>
    </location>
</feature>
<keyword evidence="3" id="KW-1185">Reference proteome</keyword>
<keyword evidence="1" id="KW-1133">Transmembrane helix</keyword>
<gene>
    <name evidence="2" type="ORF">KQI86_06170</name>
</gene>
<keyword evidence="1" id="KW-0812">Transmembrane</keyword>
<dbReference type="Pfam" id="PF20563">
    <property type="entry name" value="DUF6773"/>
    <property type="match status" value="1"/>
</dbReference>
<organism evidence="2 3">
    <name type="scientific">Clostridium mobile</name>
    <dbReference type="NCBI Taxonomy" id="2841512"/>
    <lineage>
        <taxon>Bacteria</taxon>
        <taxon>Bacillati</taxon>
        <taxon>Bacillota</taxon>
        <taxon>Clostridia</taxon>
        <taxon>Eubacteriales</taxon>
        <taxon>Clostridiaceae</taxon>
        <taxon>Clostridium</taxon>
    </lineage>
</organism>
<dbReference type="RefSeq" id="WP_216438409.1">
    <property type="nucleotide sequence ID" value="NZ_JAHLQF010000002.1"/>
</dbReference>
<evidence type="ECO:0000256" key="1">
    <source>
        <dbReference type="SAM" id="Phobius"/>
    </source>
</evidence>
<name>A0ABS6EFB4_9CLOT</name>
<evidence type="ECO:0000313" key="3">
    <source>
        <dbReference type="Proteomes" id="UP000726170"/>
    </source>
</evidence>
<dbReference type="EMBL" id="JAHLQF010000002">
    <property type="protein sequence ID" value="MBU5483908.1"/>
    <property type="molecule type" value="Genomic_DNA"/>
</dbReference>
<evidence type="ECO:0008006" key="4">
    <source>
        <dbReference type="Google" id="ProtNLM"/>
    </source>
</evidence>
<sequence>MIKKLKDERIIKETNKISSPLYLLILILTVTVAVTKYIFFTQELSNYILEIAAITVSMGYLISNSLINGIPIFSSDDECINELQNKYRARSFEICFYTYVFGEFIALLVPGQALGITALYILIWIVPSAIFTVKAVKRGLLIWGGENRKKKTIVDFKKRVILGSLFYGTFMRWEYLWEQGKFQPMEILKILGAAAMWGIPFYFTMKLIISNGEKKSNKELEE</sequence>
<protein>
    <recommendedName>
        <fullName evidence="4">DUF3159 domain-containing protein</fullName>
    </recommendedName>
</protein>
<feature type="transmembrane region" description="Helical" evidence="1">
    <location>
        <begin position="94"/>
        <end position="111"/>
    </location>
</feature>
<reference evidence="2 3" key="1">
    <citation type="submission" date="2021-06" db="EMBL/GenBank/DDBJ databases">
        <authorList>
            <person name="Sun Q."/>
            <person name="Li D."/>
        </authorList>
    </citation>
    <scope>NUCLEOTIDE SEQUENCE [LARGE SCALE GENOMIC DNA]</scope>
    <source>
        <strain evidence="2 3">MSJ-11</strain>
    </source>
</reference>
<feature type="transmembrane region" description="Helical" evidence="1">
    <location>
        <begin position="21"/>
        <end position="39"/>
    </location>
</feature>
<keyword evidence="1" id="KW-0472">Membrane</keyword>
<comment type="caution">
    <text evidence="2">The sequence shown here is derived from an EMBL/GenBank/DDBJ whole genome shotgun (WGS) entry which is preliminary data.</text>
</comment>
<evidence type="ECO:0000313" key="2">
    <source>
        <dbReference type="EMBL" id="MBU5483908.1"/>
    </source>
</evidence>
<dbReference type="InterPro" id="IPR046664">
    <property type="entry name" value="DUF6773"/>
</dbReference>
<dbReference type="Proteomes" id="UP000726170">
    <property type="component" value="Unassembled WGS sequence"/>
</dbReference>